<dbReference type="Proteomes" id="UP000092627">
    <property type="component" value="Unassembled WGS sequence"/>
</dbReference>
<organism evidence="6 7">
    <name type="scientific">Marinomonas aquimarina</name>
    <dbReference type="NCBI Taxonomy" id="295068"/>
    <lineage>
        <taxon>Bacteria</taxon>
        <taxon>Pseudomonadati</taxon>
        <taxon>Pseudomonadota</taxon>
        <taxon>Gammaproteobacteria</taxon>
        <taxon>Oceanospirillales</taxon>
        <taxon>Oceanospirillaceae</taxon>
        <taxon>Marinomonas</taxon>
    </lineage>
</organism>
<dbReference type="PANTHER" id="PTHR24567:SF74">
    <property type="entry name" value="HTH-TYPE TRANSCRIPTIONAL REGULATOR ARCR"/>
    <property type="match status" value="1"/>
</dbReference>
<keyword evidence="7" id="KW-1185">Reference proteome</keyword>
<evidence type="ECO:0000259" key="4">
    <source>
        <dbReference type="PROSITE" id="PS50042"/>
    </source>
</evidence>
<dbReference type="GO" id="GO:0003700">
    <property type="term" value="F:DNA-binding transcription factor activity"/>
    <property type="evidence" value="ECO:0007669"/>
    <property type="project" value="TreeGrafter"/>
</dbReference>
<evidence type="ECO:0000256" key="3">
    <source>
        <dbReference type="ARBA" id="ARBA00023163"/>
    </source>
</evidence>
<dbReference type="SMART" id="SM00419">
    <property type="entry name" value="HTH_CRP"/>
    <property type="match status" value="1"/>
</dbReference>
<evidence type="ECO:0000256" key="1">
    <source>
        <dbReference type="ARBA" id="ARBA00023015"/>
    </source>
</evidence>
<dbReference type="Pfam" id="PF00027">
    <property type="entry name" value="cNMP_binding"/>
    <property type="match status" value="1"/>
</dbReference>
<reference evidence="6 7" key="1">
    <citation type="submission" date="2016-06" db="EMBL/GenBank/DDBJ databases">
        <authorList>
            <person name="Kjaerup R.B."/>
            <person name="Dalgaard T.S."/>
            <person name="Juul-Madsen H.R."/>
        </authorList>
    </citation>
    <scope>NUCLEOTIDE SEQUENCE [LARGE SCALE GENOMIC DNA]</scope>
    <source>
        <strain evidence="6 7">CECT 5080</strain>
    </source>
</reference>
<evidence type="ECO:0000259" key="5">
    <source>
        <dbReference type="PROSITE" id="PS51063"/>
    </source>
</evidence>
<evidence type="ECO:0000313" key="6">
    <source>
        <dbReference type="EMBL" id="SBS25865.1"/>
    </source>
</evidence>
<evidence type="ECO:0000256" key="2">
    <source>
        <dbReference type="ARBA" id="ARBA00023125"/>
    </source>
</evidence>
<dbReference type="EMBL" id="FLOC01000001">
    <property type="protein sequence ID" value="SBS25865.1"/>
    <property type="molecule type" value="Genomic_DNA"/>
</dbReference>
<dbReference type="OrthoDB" id="6881322at2"/>
<gene>
    <name evidence="6" type="primary">vfr</name>
    <name evidence="6" type="ORF">MAQ5080_00391</name>
</gene>
<feature type="domain" description="HTH crp-type" evidence="5">
    <location>
        <begin position="147"/>
        <end position="221"/>
    </location>
</feature>
<keyword evidence="6" id="KW-0675">Receptor</keyword>
<dbReference type="InterPro" id="IPR036388">
    <property type="entry name" value="WH-like_DNA-bd_sf"/>
</dbReference>
<feature type="domain" description="Cyclic nucleotide-binding" evidence="4">
    <location>
        <begin position="13"/>
        <end position="133"/>
    </location>
</feature>
<protein>
    <submittedName>
        <fullName evidence="6">Cyclic AMP receptor-like protein</fullName>
    </submittedName>
</protein>
<keyword evidence="2" id="KW-0238">DNA-binding</keyword>
<dbReference type="PROSITE" id="PS51063">
    <property type="entry name" value="HTH_CRP_2"/>
    <property type="match status" value="1"/>
</dbReference>
<dbReference type="Gene3D" id="2.60.120.10">
    <property type="entry name" value="Jelly Rolls"/>
    <property type="match status" value="1"/>
</dbReference>
<dbReference type="InterPro" id="IPR000595">
    <property type="entry name" value="cNMP-bd_dom"/>
</dbReference>
<evidence type="ECO:0000313" key="7">
    <source>
        <dbReference type="Proteomes" id="UP000092627"/>
    </source>
</evidence>
<dbReference type="AlphaFoldDB" id="A0A1A8T1N0"/>
<dbReference type="RefSeq" id="WP_082860973.1">
    <property type="nucleotide sequence ID" value="NZ_FLOC01000001.1"/>
</dbReference>
<dbReference type="Pfam" id="PF13545">
    <property type="entry name" value="HTH_Crp_2"/>
    <property type="match status" value="1"/>
</dbReference>
<sequence>MAVTIDLLKCFPMLAALPDSTLEQLATQSTLKNVSRRAVVVNGGVASEYLCFLFEGRLQGVDFTLDGREVGLYFVEPSDFCGELGLFDQQGQPESVIALSKSQIIYMPASAVRAALQGSHQLVESLFTRMATRVRKLSAQRALLGLSSTVARVCGQLWMMLEEQEPGNRKEGVITYPPTHQELGIMLNLSRETVTRVFQTLQSQEIVKRDGTTRLLILDEQGLKGLFEAGDS</sequence>
<dbReference type="Gene3D" id="1.10.10.10">
    <property type="entry name" value="Winged helix-like DNA-binding domain superfamily/Winged helix DNA-binding domain"/>
    <property type="match status" value="1"/>
</dbReference>
<accession>A0A1A8T1N0</accession>
<dbReference type="PANTHER" id="PTHR24567">
    <property type="entry name" value="CRP FAMILY TRANSCRIPTIONAL REGULATORY PROTEIN"/>
    <property type="match status" value="1"/>
</dbReference>
<dbReference type="CDD" id="cd00038">
    <property type="entry name" value="CAP_ED"/>
    <property type="match status" value="1"/>
</dbReference>
<dbReference type="InterPro" id="IPR012318">
    <property type="entry name" value="HTH_CRP"/>
</dbReference>
<dbReference type="GO" id="GO:0005829">
    <property type="term" value="C:cytosol"/>
    <property type="evidence" value="ECO:0007669"/>
    <property type="project" value="TreeGrafter"/>
</dbReference>
<dbReference type="SMART" id="SM00100">
    <property type="entry name" value="cNMP"/>
    <property type="match status" value="1"/>
</dbReference>
<dbReference type="SUPFAM" id="SSF51206">
    <property type="entry name" value="cAMP-binding domain-like"/>
    <property type="match status" value="1"/>
</dbReference>
<dbReference type="InterPro" id="IPR050397">
    <property type="entry name" value="Env_Response_Regulators"/>
</dbReference>
<keyword evidence="1" id="KW-0805">Transcription regulation</keyword>
<dbReference type="InterPro" id="IPR014710">
    <property type="entry name" value="RmlC-like_jellyroll"/>
</dbReference>
<dbReference type="PROSITE" id="PS50042">
    <property type="entry name" value="CNMP_BINDING_3"/>
    <property type="match status" value="1"/>
</dbReference>
<proteinExistence type="predicted"/>
<dbReference type="GO" id="GO:0003677">
    <property type="term" value="F:DNA binding"/>
    <property type="evidence" value="ECO:0007669"/>
    <property type="project" value="UniProtKB-KW"/>
</dbReference>
<keyword evidence="3" id="KW-0804">Transcription</keyword>
<dbReference type="SUPFAM" id="SSF46785">
    <property type="entry name" value="Winged helix' DNA-binding domain"/>
    <property type="match status" value="1"/>
</dbReference>
<dbReference type="InterPro" id="IPR036390">
    <property type="entry name" value="WH_DNA-bd_sf"/>
</dbReference>
<name>A0A1A8T1N0_9GAMM</name>
<dbReference type="InterPro" id="IPR018490">
    <property type="entry name" value="cNMP-bd_dom_sf"/>
</dbReference>
<dbReference type="STRING" id="295068.MAQ5080_00391"/>